<evidence type="ECO:0000313" key="1">
    <source>
        <dbReference type="EMBL" id="KAL1378644.1"/>
    </source>
</evidence>
<comment type="caution">
    <text evidence="1">The sequence shown here is derived from an EMBL/GenBank/DDBJ whole genome shotgun (WGS) entry which is preliminary data.</text>
</comment>
<sequence length="37" mass="4257">QVNNDALNNRGSICRVSNLQRNDHTSSPNWMAQFVRI</sequence>
<dbReference type="AlphaFoldDB" id="A0ABD1CQF8"/>
<protein>
    <submittedName>
        <fullName evidence="1">Uncharacterized protein</fullName>
    </submittedName>
</protein>
<accession>A0ABD1CQF8</accession>
<proteinExistence type="predicted"/>
<name>A0ABD1CQF8_CULPP</name>
<gene>
    <name evidence="1" type="ORF">pipiens_015448</name>
</gene>
<reference evidence="1 2" key="1">
    <citation type="submission" date="2024-05" db="EMBL/GenBank/DDBJ databases">
        <title>Culex pipiens pipiens assembly and annotation.</title>
        <authorList>
            <person name="Alout H."/>
            <person name="Durand T."/>
        </authorList>
    </citation>
    <scope>NUCLEOTIDE SEQUENCE [LARGE SCALE GENOMIC DNA]</scope>
    <source>
        <strain evidence="1">HA-2024</strain>
        <tissue evidence="1">Whole body</tissue>
    </source>
</reference>
<dbReference type="EMBL" id="JBEHCU010010190">
    <property type="protein sequence ID" value="KAL1378644.1"/>
    <property type="molecule type" value="Genomic_DNA"/>
</dbReference>
<keyword evidence="2" id="KW-1185">Reference proteome</keyword>
<dbReference type="Proteomes" id="UP001562425">
    <property type="component" value="Unassembled WGS sequence"/>
</dbReference>
<evidence type="ECO:0000313" key="2">
    <source>
        <dbReference type="Proteomes" id="UP001562425"/>
    </source>
</evidence>
<feature type="non-terminal residue" evidence="1">
    <location>
        <position position="1"/>
    </location>
</feature>
<organism evidence="1 2">
    <name type="scientific">Culex pipiens pipiens</name>
    <name type="common">Northern house mosquito</name>
    <dbReference type="NCBI Taxonomy" id="38569"/>
    <lineage>
        <taxon>Eukaryota</taxon>
        <taxon>Metazoa</taxon>
        <taxon>Ecdysozoa</taxon>
        <taxon>Arthropoda</taxon>
        <taxon>Hexapoda</taxon>
        <taxon>Insecta</taxon>
        <taxon>Pterygota</taxon>
        <taxon>Neoptera</taxon>
        <taxon>Endopterygota</taxon>
        <taxon>Diptera</taxon>
        <taxon>Nematocera</taxon>
        <taxon>Culicoidea</taxon>
        <taxon>Culicidae</taxon>
        <taxon>Culicinae</taxon>
        <taxon>Culicini</taxon>
        <taxon>Culex</taxon>
        <taxon>Culex</taxon>
    </lineage>
</organism>